<dbReference type="Proteomes" id="UP000183508">
    <property type="component" value="Unassembled WGS sequence"/>
</dbReference>
<dbReference type="STRING" id="392015.SAMN05421543_105108"/>
<evidence type="ECO:0000313" key="1">
    <source>
        <dbReference type="EMBL" id="SFU64300.1"/>
    </source>
</evidence>
<keyword evidence="2" id="KW-1185">Reference proteome</keyword>
<reference evidence="2" key="1">
    <citation type="submission" date="2016-10" db="EMBL/GenBank/DDBJ databases">
        <authorList>
            <person name="Varghese N."/>
        </authorList>
    </citation>
    <scope>NUCLEOTIDE SEQUENCE [LARGE SCALE GENOMIC DNA]</scope>
    <source>
        <strain evidence="2">DSM 17980</strain>
    </source>
</reference>
<dbReference type="AlphaFoldDB" id="A0A1I7HUG0"/>
<organism evidence="1 2">
    <name type="scientific">Alicyclobacillus macrosporangiidus</name>
    <dbReference type="NCBI Taxonomy" id="392015"/>
    <lineage>
        <taxon>Bacteria</taxon>
        <taxon>Bacillati</taxon>
        <taxon>Bacillota</taxon>
        <taxon>Bacilli</taxon>
        <taxon>Bacillales</taxon>
        <taxon>Alicyclobacillaceae</taxon>
        <taxon>Alicyclobacillus</taxon>
    </lineage>
</organism>
<gene>
    <name evidence="1" type="ORF">SAMN05421543_105108</name>
</gene>
<evidence type="ECO:0000313" key="2">
    <source>
        <dbReference type="Proteomes" id="UP000183508"/>
    </source>
</evidence>
<name>A0A1I7HUG0_9BACL</name>
<proteinExistence type="predicted"/>
<dbReference type="EMBL" id="FPBV01000005">
    <property type="protein sequence ID" value="SFU64300.1"/>
    <property type="molecule type" value="Genomic_DNA"/>
</dbReference>
<accession>A0A1I7HUG0</accession>
<sequence>MILLFGWLLMTAVVAALAFAYTSQRRRERVRRQGAVPHGFVRTDEVNIDPTTGVRQRVWYNPYTGERYYETLDE</sequence>
<protein>
    <submittedName>
        <fullName evidence="1">Uncharacterized protein</fullName>
    </submittedName>
</protein>